<dbReference type="EMBL" id="BPRB01000251">
    <property type="protein sequence ID" value="GJE61847.1"/>
    <property type="molecule type" value="Genomic_DNA"/>
</dbReference>
<dbReference type="Pfam" id="PF21834">
    <property type="entry name" value="DUF6894"/>
    <property type="match status" value="1"/>
</dbReference>
<proteinExistence type="predicted"/>
<feature type="domain" description="DUF6894" evidence="1">
    <location>
        <begin position="3"/>
        <end position="71"/>
    </location>
</feature>
<dbReference type="RefSeq" id="WP_238184403.1">
    <property type="nucleotide sequence ID" value="NZ_BPRB01000251.1"/>
</dbReference>
<name>A0ABQ4U3Y3_9HYPH</name>
<keyword evidence="3" id="KW-1185">Reference proteome</keyword>
<evidence type="ECO:0000313" key="3">
    <source>
        <dbReference type="Proteomes" id="UP001055057"/>
    </source>
</evidence>
<dbReference type="InterPro" id="IPR054189">
    <property type="entry name" value="DUF6894"/>
</dbReference>
<reference evidence="2" key="2">
    <citation type="submission" date="2021-08" db="EMBL/GenBank/DDBJ databases">
        <authorList>
            <person name="Tani A."/>
            <person name="Ola A."/>
            <person name="Ogura Y."/>
            <person name="Katsura K."/>
            <person name="Hayashi T."/>
        </authorList>
    </citation>
    <scope>NUCLEOTIDE SEQUENCE</scope>
    <source>
        <strain evidence="2">DSM 23632</strain>
    </source>
</reference>
<protein>
    <recommendedName>
        <fullName evidence="1">DUF6894 domain-containing protein</fullName>
    </recommendedName>
</protein>
<sequence length="83" mass="9314">MPRYYIDTDDDDLLVESDGSEMLTSPAEARRAALDALPDMARDKMPDGDHRTFRATVRDEHGREVYTATMTLVGTWKITPPAS</sequence>
<gene>
    <name evidence="2" type="ORF">MPOCJGCO_3973</name>
</gene>
<evidence type="ECO:0000313" key="2">
    <source>
        <dbReference type="EMBL" id="GJE61847.1"/>
    </source>
</evidence>
<organism evidence="2 3">
    <name type="scientific">Methylobacterium trifolii</name>
    <dbReference type="NCBI Taxonomy" id="1003092"/>
    <lineage>
        <taxon>Bacteria</taxon>
        <taxon>Pseudomonadati</taxon>
        <taxon>Pseudomonadota</taxon>
        <taxon>Alphaproteobacteria</taxon>
        <taxon>Hyphomicrobiales</taxon>
        <taxon>Methylobacteriaceae</taxon>
        <taxon>Methylobacterium</taxon>
    </lineage>
</organism>
<accession>A0ABQ4U3Y3</accession>
<reference evidence="2" key="1">
    <citation type="journal article" date="2021" name="Front. Microbiol.">
        <title>Comprehensive Comparative Genomics and Phenotyping of Methylobacterium Species.</title>
        <authorList>
            <person name="Alessa O."/>
            <person name="Ogura Y."/>
            <person name="Fujitani Y."/>
            <person name="Takami H."/>
            <person name="Hayashi T."/>
            <person name="Sahin N."/>
            <person name="Tani A."/>
        </authorList>
    </citation>
    <scope>NUCLEOTIDE SEQUENCE</scope>
    <source>
        <strain evidence="2">DSM 23632</strain>
    </source>
</reference>
<comment type="caution">
    <text evidence="2">The sequence shown here is derived from an EMBL/GenBank/DDBJ whole genome shotgun (WGS) entry which is preliminary data.</text>
</comment>
<dbReference type="Proteomes" id="UP001055057">
    <property type="component" value="Unassembled WGS sequence"/>
</dbReference>
<evidence type="ECO:0000259" key="1">
    <source>
        <dbReference type="Pfam" id="PF21834"/>
    </source>
</evidence>